<evidence type="ECO:0000256" key="8">
    <source>
        <dbReference type="ARBA" id="ARBA00023170"/>
    </source>
</evidence>
<evidence type="ECO:0000313" key="14">
    <source>
        <dbReference type="EMBL" id="SMD35828.1"/>
    </source>
</evidence>
<evidence type="ECO:0000256" key="7">
    <source>
        <dbReference type="ARBA" id="ARBA00023136"/>
    </source>
</evidence>
<evidence type="ECO:0000259" key="13">
    <source>
        <dbReference type="Pfam" id="PF07715"/>
    </source>
</evidence>
<dbReference type="Gene3D" id="2.170.130.10">
    <property type="entry name" value="TonB-dependent receptor, plug domain"/>
    <property type="match status" value="1"/>
</dbReference>
<dbReference type="InterPro" id="IPR012910">
    <property type="entry name" value="Plug_dom"/>
</dbReference>
<evidence type="ECO:0000256" key="2">
    <source>
        <dbReference type="ARBA" id="ARBA00022448"/>
    </source>
</evidence>
<comment type="subcellular location">
    <subcellularLocation>
        <location evidence="1 10">Cell outer membrane</location>
        <topology evidence="1 10">Multi-pass membrane protein</topology>
    </subcellularLocation>
</comment>
<organism evidence="14 15">
    <name type="scientific">Reichenbachiella faecimaris</name>
    <dbReference type="NCBI Taxonomy" id="692418"/>
    <lineage>
        <taxon>Bacteria</taxon>
        <taxon>Pseudomonadati</taxon>
        <taxon>Bacteroidota</taxon>
        <taxon>Cytophagia</taxon>
        <taxon>Cytophagales</taxon>
        <taxon>Reichenbachiellaceae</taxon>
        <taxon>Reichenbachiella</taxon>
    </lineage>
</organism>
<dbReference type="InterPro" id="IPR037066">
    <property type="entry name" value="Plug_dom_sf"/>
</dbReference>
<keyword evidence="3 10" id="KW-1134">Transmembrane beta strand</keyword>
<evidence type="ECO:0000256" key="4">
    <source>
        <dbReference type="ARBA" id="ARBA00022692"/>
    </source>
</evidence>
<name>A0A1W2GHK1_REIFA</name>
<keyword evidence="2 10" id="KW-0813">Transport</keyword>
<dbReference type="GO" id="GO:0044718">
    <property type="term" value="P:siderophore transmembrane transport"/>
    <property type="evidence" value="ECO:0007669"/>
    <property type="project" value="TreeGrafter"/>
</dbReference>
<dbReference type="InterPro" id="IPR000531">
    <property type="entry name" value="Beta-barrel_TonB"/>
</dbReference>
<evidence type="ECO:0000256" key="10">
    <source>
        <dbReference type="PROSITE-ProRule" id="PRU01360"/>
    </source>
</evidence>
<sequence>MIRNILLLVMTLGSIPDTWAQVNNTVSGKVYELNDKGDQVPLVGANVYWLGTTKGTPTGINGQFNLERVAGMDQLVVSYIGYQNDTLKVTSNQELTVQLVPDATLDEVEIEYRQKTVQIDYLNPLKSEHISEKELLKAACCNLSESFETNPSVDVSFTDAVTGTRQIQMLGLAGPYTQITRENMPDVRGLSAIYGMVYIPGTWIESIQLNKGAGSVVNGYESVAGQINVELRKPEESDKLYANIYGNEGGRFEANLNWSQKVGKNWTTAVLLHTKANAIERDRNKDGFLDNPLSQHFIGLNRWKYIGANGLMMQFGVKGTYIDNLGGQVGFDPETDRGTTNAWGMNLLTKRYEGWAKIGKVYIEQPWKSVGLQISGVYHDQDSYFGLNEYDANQQSFYGNFIYQSMIGTTDHQFKTGASIQYDQYDEVLNTNDYGRTEVVPGAYFEYSYSMLDKFNAMAGIRVDHHNLYGTFMTPRIHLRYALTDQTVLRASMGRGQRTASIFAENIGLFASSRQIIVQGDNSDKPFGLDAEVAWNYGINLTQEFRLDYREGSFSVEYYRTNFENQIVVDLDQSPQQVSFYNLNGASYSNSFQAQVDYEILKFVDMRIGYRWFDVNTTYGDATLQKPLVSAHRAFLNLGYETRSDWKFDYTFNWQGEKRIPFTGSNPSDYQLQQKSPDFYLMNVQVTKSWNDRFEVYVGVENLLNYKQESPILASEDPFGDYFDSSLVWGPIFGRNTYAGLRYRMK</sequence>
<dbReference type="SUPFAM" id="SSF56935">
    <property type="entry name" value="Porins"/>
    <property type="match status" value="1"/>
</dbReference>
<dbReference type="SUPFAM" id="SSF49464">
    <property type="entry name" value="Carboxypeptidase regulatory domain-like"/>
    <property type="match status" value="1"/>
</dbReference>
<evidence type="ECO:0000256" key="11">
    <source>
        <dbReference type="RuleBase" id="RU003357"/>
    </source>
</evidence>
<dbReference type="PANTHER" id="PTHR30069:SF29">
    <property type="entry name" value="HEMOGLOBIN AND HEMOGLOBIN-HAPTOGLOBIN-BINDING PROTEIN 1-RELATED"/>
    <property type="match status" value="1"/>
</dbReference>
<dbReference type="AlphaFoldDB" id="A0A1W2GHK1"/>
<dbReference type="Pfam" id="PF13715">
    <property type="entry name" value="CarbopepD_reg_2"/>
    <property type="match status" value="1"/>
</dbReference>
<keyword evidence="7 10" id="KW-0472">Membrane</keyword>
<evidence type="ECO:0000259" key="12">
    <source>
        <dbReference type="Pfam" id="PF00593"/>
    </source>
</evidence>
<dbReference type="EMBL" id="FWYF01000003">
    <property type="protein sequence ID" value="SMD35828.1"/>
    <property type="molecule type" value="Genomic_DNA"/>
</dbReference>
<evidence type="ECO:0000256" key="3">
    <source>
        <dbReference type="ARBA" id="ARBA00022452"/>
    </source>
</evidence>
<dbReference type="Proteomes" id="UP000192472">
    <property type="component" value="Unassembled WGS sequence"/>
</dbReference>
<evidence type="ECO:0000256" key="6">
    <source>
        <dbReference type="ARBA" id="ARBA00023077"/>
    </source>
</evidence>
<protein>
    <submittedName>
        <fullName evidence="14">Outer membrane receptor proteins, mostly Fe transport</fullName>
    </submittedName>
</protein>
<keyword evidence="5" id="KW-0732">Signal</keyword>
<dbReference type="Pfam" id="PF07715">
    <property type="entry name" value="Plug"/>
    <property type="match status" value="1"/>
</dbReference>
<keyword evidence="9 10" id="KW-0998">Cell outer membrane</keyword>
<keyword evidence="15" id="KW-1185">Reference proteome</keyword>
<dbReference type="OrthoDB" id="1109239at2"/>
<reference evidence="14 15" key="1">
    <citation type="submission" date="2017-04" db="EMBL/GenBank/DDBJ databases">
        <authorList>
            <person name="Afonso C.L."/>
            <person name="Miller P.J."/>
            <person name="Scott M.A."/>
            <person name="Spackman E."/>
            <person name="Goraichik I."/>
            <person name="Dimitrov K.M."/>
            <person name="Suarez D.L."/>
            <person name="Swayne D.E."/>
        </authorList>
    </citation>
    <scope>NUCLEOTIDE SEQUENCE [LARGE SCALE GENOMIC DNA]</scope>
    <source>
        <strain evidence="14 15">DSM 26133</strain>
    </source>
</reference>
<dbReference type="GO" id="GO:0015344">
    <property type="term" value="F:siderophore uptake transmembrane transporter activity"/>
    <property type="evidence" value="ECO:0007669"/>
    <property type="project" value="TreeGrafter"/>
</dbReference>
<accession>A0A1W2GHK1</accession>
<dbReference type="STRING" id="692418.SAMN04488029_2560"/>
<dbReference type="InterPro" id="IPR039426">
    <property type="entry name" value="TonB-dep_rcpt-like"/>
</dbReference>
<evidence type="ECO:0000313" key="15">
    <source>
        <dbReference type="Proteomes" id="UP000192472"/>
    </source>
</evidence>
<dbReference type="PANTHER" id="PTHR30069">
    <property type="entry name" value="TONB-DEPENDENT OUTER MEMBRANE RECEPTOR"/>
    <property type="match status" value="1"/>
</dbReference>
<dbReference type="GO" id="GO:0009279">
    <property type="term" value="C:cell outer membrane"/>
    <property type="evidence" value="ECO:0007669"/>
    <property type="project" value="UniProtKB-SubCell"/>
</dbReference>
<dbReference type="Pfam" id="PF00593">
    <property type="entry name" value="TonB_dep_Rec_b-barrel"/>
    <property type="match status" value="1"/>
</dbReference>
<keyword evidence="8 14" id="KW-0675">Receptor</keyword>
<evidence type="ECO:0000256" key="9">
    <source>
        <dbReference type="ARBA" id="ARBA00023237"/>
    </source>
</evidence>
<dbReference type="InterPro" id="IPR036942">
    <property type="entry name" value="Beta-barrel_TonB_sf"/>
</dbReference>
<keyword evidence="4 10" id="KW-0812">Transmembrane</keyword>
<proteinExistence type="inferred from homology"/>
<evidence type="ECO:0000256" key="5">
    <source>
        <dbReference type="ARBA" id="ARBA00022729"/>
    </source>
</evidence>
<gene>
    <name evidence="14" type="ORF">SAMN04488029_2560</name>
</gene>
<dbReference type="PROSITE" id="PS52016">
    <property type="entry name" value="TONB_DEPENDENT_REC_3"/>
    <property type="match status" value="1"/>
</dbReference>
<keyword evidence="6 11" id="KW-0798">TonB box</keyword>
<feature type="domain" description="TonB-dependent receptor-like beta-barrel" evidence="12">
    <location>
        <begin position="296"/>
        <end position="703"/>
    </location>
</feature>
<dbReference type="RefSeq" id="WP_084373240.1">
    <property type="nucleotide sequence ID" value="NZ_FWYF01000003.1"/>
</dbReference>
<dbReference type="Gene3D" id="2.40.170.20">
    <property type="entry name" value="TonB-dependent receptor, beta-barrel domain"/>
    <property type="match status" value="1"/>
</dbReference>
<dbReference type="InterPro" id="IPR008969">
    <property type="entry name" value="CarboxyPept-like_regulatory"/>
</dbReference>
<evidence type="ECO:0000256" key="1">
    <source>
        <dbReference type="ARBA" id="ARBA00004571"/>
    </source>
</evidence>
<feature type="domain" description="TonB-dependent receptor plug" evidence="13">
    <location>
        <begin position="128"/>
        <end position="225"/>
    </location>
</feature>
<comment type="similarity">
    <text evidence="10 11">Belongs to the TonB-dependent receptor family.</text>
</comment>